<dbReference type="SUPFAM" id="SSF55781">
    <property type="entry name" value="GAF domain-like"/>
    <property type="match status" value="1"/>
</dbReference>
<dbReference type="PANTHER" id="PTHR21021:SF15">
    <property type="entry name" value="FREE METHIONINE-R-SULFOXIDE REDUCTASE"/>
    <property type="match status" value="1"/>
</dbReference>
<dbReference type="GO" id="GO:0033745">
    <property type="term" value="F:L-methionine-(R)-S-oxide reductase activity"/>
    <property type="evidence" value="ECO:0007669"/>
    <property type="project" value="TreeGrafter"/>
</dbReference>
<dbReference type="PANTHER" id="PTHR21021">
    <property type="entry name" value="GAF/PUTATIVE CYTOSKELETAL PROTEIN"/>
    <property type="match status" value="1"/>
</dbReference>
<feature type="domain" description="GAF" evidence="2">
    <location>
        <begin position="41"/>
        <end position="181"/>
    </location>
</feature>
<name>A0A3A1YMC8_9GAMM</name>
<dbReference type="Proteomes" id="UP000265916">
    <property type="component" value="Unassembled WGS sequence"/>
</dbReference>
<dbReference type="GO" id="GO:0005829">
    <property type="term" value="C:cytosol"/>
    <property type="evidence" value="ECO:0007669"/>
    <property type="project" value="TreeGrafter"/>
</dbReference>
<dbReference type="InterPro" id="IPR051330">
    <property type="entry name" value="Phosphatase_reg/MetRdx"/>
</dbReference>
<evidence type="ECO:0000259" key="2">
    <source>
        <dbReference type="SMART" id="SM00065"/>
    </source>
</evidence>
<comment type="caution">
    <text evidence="3">The sequence shown here is derived from an EMBL/GenBank/DDBJ whole genome shotgun (WGS) entry which is preliminary data.</text>
</comment>
<protein>
    <recommendedName>
        <fullName evidence="2">GAF domain-containing protein</fullName>
    </recommendedName>
</protein>
<sequence>MTQASQADVERLLATVDLSSLNSNYRILVKQAANFAAAETNLTSLLSNIAALIYSSLKDLNWAGFYLTHVPENTLYLGPFQGKTACNRIAWGKGVCGTAAATQTTQRIANVHEFPGHIACDSASNSELVIPMLVEQQVIGVLDLDSPLFERFSAEDQVGLEALITVLSARLATLDPVQFAAYR</sequence>
<proteinExistence type="inferred from homology"/>
<evidence type="ECO:0000256" key="1">
    <source>
        <dbReference type="ARBA" id="ARBA00038454"/>
    </source>
</evidence>
<evidence type="ECO:0000313" key="3">
    <source>
        <dbReference type="EMBL" id="RIY38825.1"/>
    </source>
</evidence>
<dbReference type="SMART" id="SM00065">
    <property type="entry name" value="GAF"/>
    <property type="match status" value="1"/>
</dbReference>
<dbReference type="InterPro" id="IPR003018">
    <property type="entry name" value="GAF"/>
</dbReference>
<dbReference type="Gene3D" id="3.30.450.40">
    <property type="match status" value="1"/>
</dbReference>
<dbReference type="OrthoDB" id="9796252at2"/>
<dbReference type="FunFam" id="3.30.450.40:FF:000008">
    <property type="entry name" value="GAF domain-containing proteins"/>
    <property type="match status" value="1"/>
</dbReference>
<gene>
    <name evidence="3" type="ORF">CKF58_03310</name>
</gene>
<organism evidence="3 4">
    <name type="scientific">Psittacicella hinzii</name>
    <dbReference type="NCBI Taxonomy" id="2028575"/>
    <lineage>
        <taxon>Bacteria</taxon>
        <taxon>Pseudomonadati</taxon>
        <taxon>Pseudomonadota</taxon>
        <taxon>Gammaproteobacteria</taxon>
        <taxon>Pasteurellales</taxon>
        <taxon>Psittacicellaceae</taxon>
        <taxon>Psittacicella</taxon>
    </lineage>
</organism>
<reference evidence="3 4" key="1">
    <citation type="submission" date="2017-08" db="EMBL/GenBank/DDBJ databases">
        <title>Reclassification of Bisgaard taxon 37 and 44.</title>
        <authorList>
            <person name="Christensen H."/>
        </authorList>
    </citation>
    <scope>NUCLEOTIDE SEQUENCE [LARGE SCALE GENOMIC DNA]</scope>
    <source>
        <strain evidence="3 4">111</strain>
    </source>
</reference>
<dbReference type="AlphaFoldDB" id="A0A3A1YMC8"/>
<accession>A0A3A1YMC8</accession>
<dbReference type="EMBL" id="NRJG01000052">
    <property type="protein sequence ID" value="RIY38825.1"/>
    <property type="molecule type" value="Genomic_DNA"/>
</dbReference>
<dbReference type="Pfam" id="PF01590">
    <property type="entry name" value="GAF"/>
    <property type="match status" value="1"/>
</dbReference>
<dbReference type="InterPro" id="IPR029016">
    <property type="entry name" value="GAF-like_dom_sf"/>
</dbReference>
<comment type="similarity">
    <text evidence="1">Belongs to the free Met sulfoxide reductase family.</text>
</comment>
<keyword evidence="4" id="KW-1185">Reference proteome</keyword>
<evidence type="ECO:0000313" key="4">
    <source>
        <dbReference type="Proteomes" id="UP000265916"/>
    </source>
</evidence>